<dbReference type="InterPro" id="IPR040204">
    <property type="entry name" value="UBR7"/>
</dbReference>
<dbReference type="GO" id="GO:0008270">
    <property type="term" value="F:zinc ion binding"/>
    <property type="evidence" value="ECO:0007669"/>
    <property type="project" value="UniProtKB-KW"/>
</dbReference>
<dbReference type="GO" id="GO:0005737">
    <property type="term" value="C:cytoplasm"/>
    <property type="evidence" value="ECO:0007669"/>
    <property type="project" value="TreeGrafter"/>
</dbReference>
<dbReference type="PROSITE" id="PS51157">
    <property type="entry name" value="ZF_UBR"/>
    <property type="match status" value="1"/>
</dbReference>
<sequence>MPSANEMLPPNGVARKNSASQASDNSQTAQEFINSQLELEAEAREAFPYQFDTCTRPLGPLRQLLFSCLTCNPPPSTPDEPYTPAGVCYACSISCHGEHELVELFNKRNFVCDCGTTRLPPTAPCGLRVDDATGRKSLIHTDKPAESNRYNQNFRNKFCGCGREYDAHQEKGTMYQCLGLGTVEEGGCGEDWWHPECVVGVERDGKEGEEMPPGFPKEEEFDHFICYKCTDAYPWIKRYAGTQGFLPPVYHRPGGVKESDSKPEVKEEGAAELEVKAVEMQLEAPPKVESETTEASLPVQPVSTAPTETPAPESRKRKASDDISESDTKRTMTEAYITNTSPSHALDPCRYSRLPPAPEGQVSIFMEEDYYGRFCRCESCFPRLAKHQQLMEEEDTYEPPLSSEADGEPNGGSVGTGSLLERGEAALSNVDRVRAIEGVMVYNHLKDQVKNFLKPFADSGKAVGAEDIKAYFEKLRGDSEAIKAARGGATEHKDGGGGDGDGRREQSGY</sequence>
<feature type="compositionally biased region" description="Polar residues" evidence="5">
    <location>
        <begin position="17"/>
        <end position="28"/>
    </location>
</feature>
<evidence type="ECO:0000259" key="6">
    <source>
        <dbReference type="PROSITE" id="PS51157"/>
    </source>
</evidence>
<dbReference type="AlphaFoldDB" id="A0A6G1I347"/>
<evidence type="ECO:0000313" key="8">
    <source>
        <dbReference type="Proteomes" id="UP000799640"/>
    </source>
</evidence>
<dbReference type="EMBL" id="ML996691">
    <property type="protein sequence ID" value="KAF2402614.1"/>
    <property type="molecule type" value="Genomic_DNA"/>
</dbReference>
<feature type="region of interest" description="Disordered" evidence="5">
    <location>
        <begin position="392"/>
        <end position="418"/>
    </location>
</feature>
<evidence type="ECO:0000256" key="1">
    <source>
        <dbReference type="ARBA" id="ARBA00022723"/>
    </source>
</evidence>
<dbReference type="InterPro" id="IPR047506">
    <property type="entry name" value="UBR7-like_UBR-box"/>
</dbReference>
<dbReference type="Gene3D" id="3.30.40.10">
    <property type="entry name" value="Zinc/RING finger domain, C3HC4 (zinc finger)"/>
    <property type="match status" value="1"/>
</dbReference>
<protein>
    <recommendedName>
        <fullName evidence="6">UBR-type domain-containing protein</fullName>
    </recommendedName>
</protein>
<evidence type="ECO:0000256" key="4">
    <source>
        <dbReference type="PROSITE-ProRule" id="PRU00508"/>
    </source>
</evidence>
<reference evidence="7" key="1">
    <citation type="journal article" date="2020" name="Stud. Mycol.">
        <title>101 Dothideomycetes genomes: a test case for predicting lifestyles and emergence of pathogens.</title>
        <authorList>
            <person name="Haridas S."/>
            <person name="Albert R."/>
            <person name="Binder M."/>
            <person name="Bloem J."/>
            <person name="Labutti K."/>
            <person name="Salamov A."/>
            <person name="Andreopoulos B."/>
            <person name="Baker S."/>
            <person name="Barry K."/>
            <person name="Bills G."/>
            <person name="Bluhm B."/>
            <person name="Cannon C."/>
            <person name="Castanera R."/>
            <person name="Culley D."/>
            <person name="Daum C."/>
            <person name="Ezra D."/>
            <person name="Gonzalez J."/>
            <person name="Henrissat B."/>
            <person name="Kuo A."/>
            <person name="Liang C."/>
            <person name="Lipzen A."/>
            <person name="Lutzoni F."/>
            <person name="Magnuson J."/>
            <person name="Mondo S."/>
            <person name="Nolan M."/>
            <person name="Ohm R."/>
            <person name="Pangilinan J."/>
            <person name="Park H.-J."/>
            <person name="Ramirez L."/>
            <person name="Alfaro M."/>
            <person name="Sun H."/>
            <person name="Tritt A."/>
            <person name="Yoshinaga Y."/>
            <person name="Zwiers L.-H."/>
            <person name="Turgeon B."/>
            <person name="Goodwin S."/>
            <person name="Spatafora J."/>
            <person name="Crous P."/>
            <person name="Grigoriev I."/>
        </authorList>
    </citation>
    <scope>NUCLEOTIDE SEQUENCE</scope>
    <source>
        <strain evidence="7">CBS 262.69</strain>
    </source>
</reference>
<dbReference type="CDD" id="cd19677">
    <property type="entry name" value="UBR-box_UBR7"/>
    <property type="match status" value="1"/>
</dbReference>
<name>A0A6G1I347_9PEZI</name>
<proteinExistence type="predicted"/>
<dbReference type="GO" id="GO:0061630">
    <property type="term" value="F:ubiquitin protein ligase activity"/>
    <property type="evidence" value="ECO:0007669"/>
    <property type="project" value="InterPro"/>
</dbReference>
<feature type="region of interest" description="Disordered" evidence="5">
    <location>
        <begin position="283"/>
        <end position="331"/>
    </location>
</feature>
<dbReference type="PANTHER" id="PTHR13513:SF9">
    <property type="entry name" value="E3 UBIQUITIN-PROTEIN LIGASE UBR7-RELATED"/>
    <property type="match status" value="1"/>
</dbReference>
<dbReference type="InterPro" id="IPR003126">
    <property type="entry name" value="Znf_UBR"/>
</dbReference>
<feature type="region of interest" description="Disordered" evidence="5">
    <location>
        <begin position="483"/>
        <end position="509"/>
    </location>
</feature>
<dbReference type="PANTHER" id="PTHR13513">
    <property type="entry name" value="E3 UBIQUITIN-PROTEIN LIGASE UBR7"/>
    <property type="match status" value="1"/>
</dbReference>
<evidence type="ECO:0000256" key="5">
    <source>
        <dbReference type="SAM" id="MobiDB-lite"/>
    </source>
</evidence>
<dbReference type="SMART" id="SM00396">
    <property type="entry name" value="ZnF_UBR1"/>
    <property type="match status" value="1"/>
</dbReference>
<feature type="zinc finger region" description="UBR-type" evidence="4">
    <location>
        <begin position="52"/>
        <end position="130"/>
    </location>
</feature>
<evidence type="ECO:0000256" key="3">
    <source>
        <dbReference type="ARBA" id="ARBA00022833"/>
    </source>
</evidence>
<dbReference type="InterPro" id="IPR013083">
    <property type="entry name" value="Znf_RING/FYVE/PHD"/>
</dbReference>
<accession>A0A6G1I347</accession>
<feature type="domain" description="UBR-type" evidence="6">
    <location>
        <begin position="52"/>
        <end position="130"/>
    </location>
</feature>
<gene>
    <name evidence="7" type="ORF">EJ06DRAFT_580828</name>
</gene>
<keyword evidence="8" id="KW-1185">Reference proteome</keyword>
<organism evidence="7 8">
    <name type="scientific">Trichodelitschia bisporula</name>
    <dbReference type="NCBI Taxonomy" id="703511"/>
    <lineage>
        <taxon>Eukaryota</taxon>
        <taxon>Fungi</taxon>
        <taxon>Dikarya</taxon>
        <taxon>Ascomycota</taxon>
        <taxon>Pezizomycotina</taxon>
        <taxon>Dothideomycetes</taxon>
        <taxon>Dothideomycetes incertae sedis</taxon>
        <taxon>Phaeotrichales</taxon>
        <taxon>Phaeotrichaceae</taxon>
        <taxon>Trichodelitschia</taxon>
    </lineage>
</organism>
<keyword evidence="1" id="KW-0479">Metal-binding</keyword>
<evidence type="ECO:0000313" key="7">
    <source>
        <dbReference type="EMBL" id="KAF2402614.1"/>
    </source>
</evidence>
<keyword evidence="2" id="KW-0863">Zinc-finger</keyword>
<dbReference type="Proteomes" id="UP000799640">
    <property type="component" value="Unassembled WGS sequence"/>
</dbReference>
<dbReference type="Pfam" id="PF02207">
    <property type="entry name" value="zf-UBR"/>
    <property type="match status" value="1"/>
</dbReference>
<evidence type="ECO:0000256" key="2">
    <source>
        <dbReference type="ARBA" id="ARBA00022771"/>
    </source>
</evidence>
<keyword evidence="3" id="KW-0862">Zinc</keyword>
<feature type="region of interest" description="Disordered" evidence="5">
    <location>
        <begin position="1"/>
        <end position="28"/>
    </location>
</feature>
<dbReference type="OrthoDB" id="10262564at2759"/>